<dbReference type="InterPro" id="IPR003961">
    <property type="entry name" value="FN3_dom"/>
</dbReference>
<name>A0A2S0RFW9_9FLAO</name>
<comment type="similarity">
    <text evidence="6">Belongs to the peptidase S8 family.</text>
</comment>
<dbReference type="PANTHER" id="PTHR39385">
    <property type="entry name" value="PROTEIN CBG20422"/>
    <property type="match status" value="1"/>
</dbReference>
<feature type="chain" id="PRO_5015571037" description="Fibronectin type-III domain-containing protein" evidence="7">
    <location>
        <begin position="20"/>
        <end position="2024"/>
    </location>
</feature>
<dbReference type="InterPro" id="IPR036116">
    <property type="entry name" value="FN3_sf"/>
</dbReference>
<evidence type="ECO:0000256" key="3">
    <source>
        <dbReference type="ARBA" id="ARBA00022801"/>
    </source>
</evidence>
<gene>
    <name evidence="9" type="ORF">HYN48_10665</name>
</gene>
<evidence type="ECO:0000313" key="9">
    <source>
        <dbReference type="EMBL" id="AWA30515.1"/>
    </source>
</evidence>
<evidence type="ECO:0000256" key="1">
    <source>
        <dbReference type="ARBA" id="ARBA00022670"/>
    </source>
</evidence>
<dbReference type="GO" id="GO:0006508">
    <property type="term" value="P:proteolysis"/>
    <property type="evidence" value="ECO:0007669"/>
    <property type="project" value="UniProtKB-KW"/>
</dbReference>
<protein>
    <recommendedName>
        <fullName evidence="8">Fibronectin type-III domain-containing protein</fullName>
    </recommendedName>
</protein>
<dbReference type="SUPFAM" id="SSF52743">
    <property type="entry name" value="Subtilisin-like"/>
    <property type="match status" value="1"/>
</dbReference>
<feature type="signal peptide" evidence="7">
    <location>
        <begin position="1"/>
        <end position="19"/>
    </location>
</feature>
<dbReference type="InterPro" id="IPR036852">
    <property type="entry name" value="Peptidase_S8/S53_dom_sf"/>
</dbReference>
<dbReference type="Pfam" id="PF00041">
    <property type="entry name" value="fn3"/>
    <property type="match status" value="2"/>
</dbReference>
<feature type="active site" description="Charge relay system" evidence="6">
    <location>
        <position position="150"/>
    </location>
</feature>
<dbReference type="InterPro" id="IPR035914">
    <property type="entry name" value="Sperma_CUB_dom_sf"/>
</dbReference>
<dbReference type="InterPro" id="IPR026444">
    <property type="entry name" value="Secre_tail"/>
</dbReference>
<sequence length="2024" mass="219148">MKKLLVLLLIPIWSFSQTAKDKQDIIRHTDVSKLKAASARFHKQFEENRNKARMLAKLYQWPLKISKDKTFSELVGVTAQLRPVYYMTFNEGAGITSRANKLYSGGSLGLNINGENMISGVWDAAGARETHQLFSGRVSVEDGTLDTHYHSTHVAGTIMGTNLVQNGAATGMAYKAHADSYDWNDDISEVAAAAAGGLLLSNHSYGRNPYYVEDFEYGKYDEEAQAFDDIMFNAPYYQFVCAAGNSRGNFNLDKNGYDLLTTHALSKNSIVVAAVEEVLQYDDESSVVMSDFSSWGPTDDGRIKPDISAKGVNTFSAVDDSDTSYDYLSGTSMASPSVNGTLLLLQQYYHQKNNVFMRAATLRGLMIHSADEAGLTPGPDYSFGWGLINAEKAANIITKRDFQTYIQENTLLQGETYTIGVNALGDEPLLATICWTDPQGIIHSQAIDDPTPALVNDLDITILQSNDTYRPWKLNPASPAAAATKGDNVVDNVEKIEIPNPSGSYTIRVTHKGTLVNNQQQYSLIISGTTAKDFWITSTDNVKFECDDNSSSTYAFNLHTKSGFSDVVTLSALNLPAGISAAFTAETMTASGDFEVTLSNINSLVPGVYPFTISGISANDSYEIPVALQILSDTFQPLTILAPVNGTMGYPLPASFSWNADLNAQAYEIQIAEDASFANIVQTQSVATNTYTAQGLANGHLYFWRVRGKNSCGTGSFSVAASFSTICSIPSGITLVSAASATSQIGWVDASGAASWEVEVVAANASPTGSGTIVNSNPYTITGLTASTCYKFYVRNLCELGDAAWAGPFDFCTQPDYCAGTHFYDSGGPSGNFQIGENNVTIIRPDQTGERIRAIFNSFDLGECCGYFIVFDGPDTSSPILYYSYFDEMPPSFASSHPEGALTFLFNSSDYQVASGWDATIICEPIPACPTQPTNLHTTNLTLHTANITWEDDASAISWETELLPSGAYPTGIGVSNTTGTVEYTGLTLDTCYDFYVRSVCAAGTSGWSGPFKFCTPPDYCNGSHFYDTGGATGPYQNNEHKVTTIYPDNPGDRIRAVFNTYQLDNWSDFMVIHNGPDETYPVLYEGNYNSPGTVVSTEVNTGALTFVFYSNEYETGNGWDASIICEPMPACPNAPTNLEVTYVSTDFARIGWTDSSNAWSWETEMVPHGMTPTGTGTIINTTLTEFEGLALNSCYDFYVRSICADGTSTWAGPLYFCTQPDYCGGAHFYDSGGATGAYLPYENKTTVIYPENAGDRVRAIFNEFNINNCCDYFAVYDGPSTNAEVLYYNYYGNPPVSFISSHPTGALTFSFQSAYQGGTGWDAVILCEPVSPCATAPANLHLDSISFNEANIGWDNDTNSSSWEIEVLPHGTTPTGSGTMISMNAYSFENLSANTCYDFYVRTFCAAGATDWTGPLQFCTPPDYCGGAHFYDTGGPAGAYNDYENYTKVIYPSTAGERVKAVFNSFQLESCCDYLRIYNGPDATYPLLYNSYQNSNPGTYKATTPTGALTFEFHSDGSATYSGWDATIICEPMPACPNAPTSLSVSNVTTTSAQFTWDDYGTPASWEVEIVPQNGSPAGNGTITQTRPYAVSGLSPGTCYQLYIRSNCTMGNSDWVGPFNFCTTPDYCAGVHFYDSGGATGSYGPNEYKQTVIYPDTAGNRVRAIFNAFQLESCCDYMTIYDGPGTNYPYLYSGNGNLSPGNVVATNPLGALTFLFSSDSSGQYSGWDATIICEPLPDCPNPPGNLIASNVTKTAATVSWLENYNASSWEMQLIPHGAPPAVSGTVVANSQHTFSALSPNTCYDFYVRSLCSDGHTDWAGPLIVCTQPDYCGGNHFYDTGGATGSYQDNEYYVTTIAPDSAGQKVKAVFNYISLESCCDSMSIYNGPTTSSPLLYSGGGYNMPTTFNSTDATGALTFRFASDGSETASGWDATISCITLGTDGSDAFSQLEYYPNPVQERLEIDAKQTVAKYALYSIEGKLIREAEVGMDKFQIEMAGLSSGAYMIRLTNDESEVKVIKVIKN</sequence>
<dbReference type="InterPro" id="IPR000859">
    <property type="entry name" value="CUB_dom"/>
</dbReference>
<dbReference type="InterPro" id="IPR000209">
    <property type="entry name" value="Peptidase_S8/S53_dom"/>
</dbReference>
<evidence type="ECO:0000256" key="2">
    <source>
        <dbReference type="ARBA" id="ARBA00022729"/>
    </source>
</evidence>
<dbReference type="Proteomes" id="UP000244193">
    <property type="component" value="Chromosome"/>
</dbReference>
<dbReference type="SUPFAM" id="SSF49265">
    <property type="entry name" value="Fibronectin type III"/>
    <property type="match status" value="4"/>
</dbReference>
<dbReference type="PANTHER" id="PTHR39385:SF2">
    <property type="entry name" value="SLIT-LIKE 3 PROTEIN"/>
    <property type="match status" value="1"/>
</dbReference>
<dbReference type="SMART" id="SM00042">
    <property type="entry name" value="CUB"/>
    <property type="match status" value="4"/>
</dbReference>
<evidence type="ECO:0000256" key="4">
    <source>
        <dbReference type="ARBA" id="ARBA00022825"/>
    </source>
</evidence>
<dbReference type="SUPFAM" id="SSF49854">
    <property type="entry name" value="Spermadhesin, CUB domain"/>
    <property type="match status" value="6"/>
</dbReference>
<feature type="domain" description="Fibronectin type-III" evidence="8">
    <location>
        <begin position="1743"/>
        <end position="1830"/>
    </location>
</feature>
<dbReference type="InterPro" id="IPR015500">
    <property type="entry name" value="Peptidase_S8_subtilisin-rel"/>
</dbReference>
<dbReference type="SUPFAM" id="SSF49785">
    <property type="entry name" value="Galactose-binding domain-like"/>
    <property type="match status" value="1"/>
</dbReference>
<dbReference type="CDD" id="cd04842">
    <property type="entry name" value="Peptidases_S8_Kp43_protease"/>
    <property type="match status" value="1"/>
</dbReference>
<evidence type="ECO:0000256" key="5">
    <source>
        <dbReference type="ARBA" id="ARBA00023157"/>
    </source>
</evidence>
<dbReference type="RefSeq" id="WP_108371541.1">
    <property type="nucleotide sequence ID" value="NZ_CP028811.1"/>
</dbReference>
<evidence type="ECO:0000313" key="10">
    <source>
        <dbReference type="Proteomes" id="UP000244193"/>
    </source>
</evidence>
<dbReference type="Pfam" id="PF18962">
    <property type="entry name" value="Por_Secre_tail"/>
    <property type="match status" value="1"/>
</dbReference>
<dbReference type="EMBL" id="CP028811">
    <property type="protein sequence ID" value="AWA30515.1"/>
    <property type="molecule type" value="Genomic_DNA"/>
</dbReference>
<dbReference type="PRINTS" id="PR00723">
    <property type="entry name" value="SUBTILISIN"/>
</dbReference>
<feature type="domain" description="Fibronectin type-III" evidence="8">
    <location>
        <begin position="1540"/>
        <end position="1627"/>
    </location>
</feature>
<keyword evidence="2 7" id="KW-0732">Signal</keyword>
<dbReference type="Gene3D" id="2.60.120.380">
    <property type="match status" value="1"/>
</dbReference>
<keyword evidence="3 6" id="KW-0378">Hydrolase</keyword>
<dbReference type="InterPro" id="IPR008979">
    <property type="entry name" value="Galactose-bd-like_sf"/>
</dbReference>
<keyword evidence="5" id="KW-1015">Disulfide bond</keyword>
<evidence type="ECO:0000259" key="8">
    <source>
        <dbReference type="PROSITE" id="PS50853"/>
    </source>
</evidence>
<proteinExistence type="inferred from homology"/>
<reference evidence="9 10" key="1">
    <citation type="submission" date="2018-04" db="EMBL/GenBank/DDBJ databases">
        <title>Genome sequencing of Flavobacterium sp. HYN0048.</title>
        <authorList>
            <person name="Yi H."/>
            <person name="Baek C."/>
        </authorList>
    </citation>
    <scope>NUCLEOTIDE SEQUENCE [LARGE SCALE GENOMIC DNA]</scope>
    <source>
        <strain evidence="9 10">HYN0048</strain>
    </source>
</reference>
<dbReference type="KEGG" id="fmg:HYN48_10665"/>
<dbReference type="Pfam" id="PF00082">
    <property type="entry name" value="Peptidase_S8"/>
    <property type="match status" value="1"/>
</dbReference>
<keyword evidence="1 6" id="KW-0645">Protease</keyword>
<evidence type="ECO:0000256" key="7">
    <source>
        <dbReference type="SAM" id="SignalP"/>
    </source>
</evidence>
<keyword evidence="4 6" id="KW-0720">Serine protease</keyword>
<dbReference type="NCBIfam" id="TIGR04183">
    <property type="entry name" value="Por_Secre_tail"/>
    <property type="match status" value="1"/>
</dbReference>
<dbReference type="GO" id="GO:0004252">
    <property type="term" value="F:serine-type endopeptidase activity"/>
    <property type="evidence" value="ECO:0007669"/>
    <property type="project" value="UniProtKB-UniRule"/>
</dbReference>
<feature type="domain" description="Fibronectin type-III" evidence="8">
    <location>
        <begin position="1337"/>
        <end position="1424"/>
    </location>
</feature>
<feature type="domain" description="Fibronectin type-III" evidence="8">
    <location>
        <begin position="1135"/>
        <end position="1222"/>
    </location>
</feature>
<dbReference type="CDD" id="cd00063">
    <property type="entry name" value="FN3"/>
    <property type="match status" value="5"/>
</dbReference>
<dbReference type="OrthoDB" id="9792152at2"/>
<evidence type="ECO:0000256" key="6">
    <source>
        <dbReference type="PROSITE-ProRule" id="PRU01240"/>
    </source>
</evidence>
<dbReference type="CDD" id="cd00041">
    <property type="entry name" value="CUB"/>
    <property type="match status" value="3"/>
</dbReference>
<keyword evidence="10" id="KW-1185">Reference proteome</keyword>
<dbReference type="InterPro" id="IPR034058">
    <property type="entry name" value="TagA/B/C/D_pept_dom"/>
</dbReference>
<feature type="active site" description="Charge relay system" evidence="6">
    <location>
        <position position="123"/>
    </location>
</feature>
<feature type="domain" description="Fibronectin type-III" evidence="8">
    <location>
        <begin position="932"/>
        <end position="1019"/>
    </location>
</feature>
<accession>A0A2S0RFW9</accession>
<dbReference type="PROSITE" id="PS50853">
    <property type="entry name" value="FN3"/>
    <property type="match status" value="5"/>
</dbReference>
<feature type="active site" description="Charge relay system" evidence="6">
    <location>
        <position position="332"/>
    </location>
</feature>
<dbReference type="PROSITE" id="PS51892">
    <property type="entry name" value="SUBTILASE"/>
    <property type="match status" value="1"/>
</dbReference>
<dbReference type="Gene3D" id="2.60.40.10">
    <property type="entry name" value="Immunoglobulins"/>
    <property type="match status" value="6"/>
</dbReference>
<dbReference type="SMART" id="SM00060">
    <property type="entry name" value="FN3"/>
    <property type="match status" value="7"/>
</dbReference>
<dbReference type="Gene3D" id="3.40.50.200">
    <property type="entry name" value="Peptidase S8/S53 domain"/>
    <property type="match status" value="1"/>
</dbReference>
<dbReference type="Gene3D" id="2.60.120.290">
    <property type="entry name" value="Spermadhesin, CUB domain"/>
    <property type="match status" value="6"/>
</dbReference>
<dbReference type="InterPro" id="IPR013783">
    <property type="entry name" value="Ig-like_fold"/>
</dbReference>
<organism evidence="9 10">
    <name type="scientific">Flavobacterium magnum</name>
    <dbReference type="NCBI Taxonomy" id="2162713"/>
    <lineage>
        <taxon>Bacteria</taxon>
        <taxon>Pseudomonadati</taxon>
        <taxon>Bacteroidota</taxon>
        <taxon>Flavobacteriia</taxon>
        <taxon>Flavobacteriales</taxon>
        <taxon>Flavobacteriaceae</taxon>
        <taxon>Flavobacterium</taxon>
    </lineage>
</organism>